<evidence type="ECO:0000313" key="5">
    <source>
        <dbReference type="Proteomes" id="UP000590740"/>
    </source>
</evidence>
<keyword evidence="5" id="KW-1185">Reference proteome</keyword>
<name>A0A7W8DKL6_9BACT</name>
<dbReference type="CDD" id="cd00882">
    <property type="entry name" value="Ras_like_GTPase"/>
    <property type="match status" value="1"/>
</dbReference>
<dbReference type="InterPro" id="IPR027417">
    <property type="entry name" value="P-loop_NTPase"/>
</dbReference>
<evidence type="ECO:0000256" key="2">
    <source>
        <dbReference type="SAM" id="Phobius"/>
    </source>
</evidence>
<keyword evidence="1" id="KW-0175">Coiled coil</keyword>
<reference evidence="4 5" key="1">
    <citation type="submission" date="2020-08" db="EMBL/GenBank/DDBJ databases">
        <title>Genomic Encyclopedia of Type Strains, Phase IV (KMG-IV): sequencing the most valuable type-strain genomes for metagenomic binning, comparative biology and taxonomic classification.</title>
        <authorList>
            <person name="Goeker M."/>
        </authorList>
    </citation>
    <scope>NUCLEOTIDE SEQUENCE [LARGE SCALE GENOMIC DNA]</scope>
    <source>
        <strain evidence="4 5">DSM 12252</strain>
    </source>
</reference>
<keyword evidence="2" id="KW-0472">Membrane</keyword>
<keyword evidence="2" id="KW-1133">Transmembrane helix</keyword>
<dbReference type="RefSeq" id="WP_184340167.1">
    <property type="nucleotide sequence ID" value="NZ_JACHIG010000005.1"/>
</dbReference>
<feature type="domain" description="G" evidence="3">
    <location>
        <begin position="40"/>
        <end position="179"/>
    </location>
</feature>
<dbReference type="EMBL" id="JACHIG010000005">
    <property type="protein sequence ID" value="MBB5033257.1"/>
    <property type="molecule type" value="Genomic_DNA"/>
</dbReference>
<dbReference type="SUPFAM" id="SSF52540">
    <property type="entry name" value="P-loop containing nucleoside triphosphate hydrolases"/>
    <property type="match status" value="1"/>
</dbReference>
<dbReference type="InterPro" id="IPR021871">
    <property type="entry name" value="DUF3482"/>
</dbReference>
<protein>
    <recommendedName>
        <fullName evidence="3">G domain-containing protein</fullName>
    </recommendedName>
</protein>
<dbReference type="InterPro" id="IPR006073">
    <property type="entry name" value="GTP-bd"/>
</dbReference>
<dbReference type="Pfam" id="PF01926">
    <property type="entry name" value="MMR_HSR1"/>
    <property type="match status" value="1"/>
</dbReference>
<dbReference type="Proteomes" id="UP000590740">
    <property type="component" value="Unassembled WGS sequence"/>
</dbReference>
<evidence type="ECO:0000259" key="3">
    <source>
        <dbReference type="Pfam" id="PF01926"/>
    </source>
</evidence>
<gene>
    <name evidence="4" type="ORF">HNQ65_002840</name>
</gene>
<dbReference type="Pfam" id="PF11981">
    <property type="entry name" value="DUF3482"/>
    <property type="match status" value="1"/>
</dbReference>
<feature type="transmembrane region" description="Helical" evidence="2">
    <location>
        <begin position="378"/>
        <end position="397"/>
    </location>
</feature>
<dbReference type="Gene3D" id="3.40.50.300">
    <property type="entry name" value="P-loop containing nucleotide triphosphate hydrolases"/>
    <property type="match status" value="1"/>
</dbReference>
<evidence type="ECO:0000256" key="1">
    <source>
        <dbReference type="SAM" id="Coils"/>
    </source>
</evidence>
<evidence type="ECO:0000313" key="4">
    <source>
        <dbReference type="EMBL" id="MBB5033257.1"/>
    </source>
</evidence>
<dbReference type="AlphaFoldDB" id="A0A7W8DKL6"/>
<sequence>MKFLSLVPALFSRNKSASPPDKQAAELNVRDASDIVTLSLISHTNAGKTTLARTLLRRDVGEVRDAPHVTLFNESHTLLETGGFLLRLWDTPGFGDSARLMKRLKRERSPVLWFLSQTWDRITDRPLWCSQQALKNVRDEADVVLYLVNAAEPPEAAAYIGPEMEILSWVEKPVVVLLNQTGLPGGSPMEEAELASWRTHLQQFEIVREVLTLDAFARCWVQEDILMESLAPLMLGSKIPTFQQIKRAWSRRNVEVFQTSVRLISEQLTAALLDGVEVRSETLLERVGWQRDQLNKEYNDARQKLAAQLAHRTELTTNHLIEAHGLQGQAGQELGEVARENFHVPQVVSENIWAVLGSFAGGAMGGLIADLKLGGMTFGGGALLGGLASGIGAYALIRSYNLVRGSDQRLRWSREHFREQVKLAFLTYLAVCHFGRGRGEWKESEQPQLWREAVDEVTNLHADALDHLWKSGVQKDTQPATLSRQSRQLTGDCMVALLERLYPGVDSALWRA</sequence>
<proteinExistence type="predicted"/>
<dbReference type="GO" id="GO:0005525">
    <property type="term" value="F:GTP binding"/>
    <property type="evidence" value="ECO:0007669"/>
    <property type="project" value="InterPro"/>
</dbReference>
<accession>A0A7W8DKL6</accession>
<keyword evidence="2" id="KW-0812">Transmembrane</keyword>
<feature type="coiled-coil region" evidence="1">
    <location>
        <begin position="284"/>
        <end position="311"/>
    </location>
</feature>
<organism evidence="4 5">
    <name type="scientific">Prosthecobacter vanneervenii</name>
    <dbReference type="NCBI Taxonomy" id="48466"/>
    <lineage>
        <taxon>Bacteria</taxon>
        <taxon>Pseudomonadati</taxon>
        <taxon>Verrucomicrobiota</taxon>
        <taxon>Verrucomicrobiia</taxon>
        <taxon>Verrucomicrobiales</taxon>
        <taxon>Verrucomicrobiaceae</taxon>
        <taxon>Prosthecobacter</taxon>
    </lineage>
</organism>
<comment type="caution">
    <text evidence="4">The sequence shown here is derived from an EMBL/GenBank/DDBJ whole genome shotgun (WGS) entry which is preliminary data.</text>
</comment>